<evidence type="ECO:0000313" key="3">
    <source>
        <dbReference type="Proteomes" id="UP000018211"/>
    </source>
</evidence>
<dbReference type="RefSeq" id="WP_022611000.1">
    <property type="nucleotide sequence ID" value="NZ_LK391965.1"/>
</dbReference>
<evidence type="ECO:0000256" key="1">
    <source>
        <dbReference type="ARBA" id="ARBA00006484"/>
    </source>
</evidence>
<gene>
    <name evidence="2" type="ORF">VIBNISOn1_1530017</name>
</gene>
<comment type="similarity">
    <text evidence="1">Belongs to the short-chain dehydrogenases/reductases (SDR) family.</text>
</comment>
<dbReference type="Pfam" id="PF13561">
    <property type="entry name" value="adh_short_C2"/>
    <property type="match status" value="1"/>
</dbReference>
<proteinExistence type="inferred from homology"/>
<dbReference type="InterPro" id="IPR036291">
    <property type="entry name" value="NAD(P)-bd_dom_sf"/>
</dbReference>
<evidence type="ECO:0000313" key="2">
    <source>
        <dbReference type="EMBL" id="CCO45563.1"/>
    </source>
</evidence>
<comment type="caution">
    <text evidence="2">The sequence shown here is derived from an EMBL/GenBank/DDBJ whole genome shotgun (WGS) entry which is preliminary data.</text>
</comment>
<name>A0AAV2VLK3_9VIBR</name>
<accession>A0AAV2VLK3</accession>
<dbReference type="GO" id="GO:0030497">
    <property type="term" value="P:fatty acid elongation"/>
    <property type="evidence" value="ECO:0007669"/>
    <property type="project" value="TreeGrafter"/>
</dbReference>
<dbReference type="SUPFAM" id="SSF51735">
    <property type="entry name" value="NAD(P)-binding Rossmann-fold domains"/>
    <property type="match status" value="1"/>
</dbReference>
<dbReference type="GO" id="GO:0016616">
    <property type="term" value="F:oxidoreductase activity, acting on the CH-OH group of donors, NAD or NADP as acceptor"/>
    <property type="evidence" value="ECO:0007669"/>
    <property type="project" value="TreeGrafter"/>
</dbReference>
<reference evidence="2 3" key="1">
    <citation type="journal article" date="2013" name="ISME J.">
        <title>Comparative genomics of pathogenic lineages of Vibrio nigripulchritudo identifies virulence-associated traits.</title>
        <authorList>
            <person name="Goudenege D."/>
            <person name="Labreuche Y."/>
            <person name="Krin E."/>
            <person name="Ansquer D."/>
            <person name="Mangenot S."/>
            <person name="Calteau A."/>
            <person name="Medigue C."/>
            <person name="Mazel D."/>
            <person name="Polz M.F."/>
            <person name="Le Roux F."/>
        </authorList>
    </citation>
    <scope>NUCLEOTIDE SEQUENCE [LARGE SCALE GENOMIC DNA]</scope>
    <source>
        <strain evidence="2 3">SOn1</strain>
    </source>
</reference>
<dbReference type="EMBL" id="CAOF01000061">
    <property type="protein sequence ID" value="CCO45563.1"/>
    <property type="molecule type" value="Genomic_DNA"/>
</dbReference>
<dbReference type="Proteomes" id="UP000018211">
    <property type="component" value="Unassembled WGS sequence"/>
</dbReference>
<dbReference type="PANTHER" id="PTHR42760:SF129">
    <property type="entry name" value="OXIDOREDUCTASE"/>
    <property type="match status" value="1"/>
</dbReference>
<dbReference type="PANTHER" id="PTHR42760">
    <property type="entry name" value="SHORT-CHAIN DEHYDROGENASES/REDUCTASES FAMILY MEMBER"/>
    <property type="match status" value="1"/>
</dbReference>
<dbReference type="PRINTS" id="PR00081">
    <property type="entry name" value="GDHRDH"/>
</dbReference>
<dbReference type="CDD" id="cd05233">
    <property type="entry name" value="SDR_c"/>
    <property type="match status" value="1"/>
</dbReference>
<dbReference type="PRINTS" id="PR00080">
    <property type="entry name" value="SDRFAMILY"/>
</dbReference>
<dbReference type="InterPro" id="IPR020904">
    <property type="entry name" value="Sc_DH/Rdtase_CS"/>
</dbReference>
<organism evidence="2 3">
    <name type="scientific">Vibrio nigripulchritudo SOn1</name>
    <dbReference type="NCBI Taxonomy" id="1238450"/>
    <lineage>
        <taxon>Bacteria</taxon>
        <taxon>Pseudomonadati</taxon>
        <taxon>Pseudomonadota</taxon>
        <taxon>Gammaproteobacteria</taxon>
        <taxon>Vibrionales</taxon>
        <taxon>Vibrionaceae</taxon>
        <taxon>Vibrio</taxon>
    </lineage>
</organism>
<dbReference type="NCBIfam" id="NF005559">
    <property type="entry name" value="PRK07231.1"/>
    <property type="match status" value="1"/>
</dbReference>
<dbReference type="FunFam" id="3.40.50.720:FF:000084">
    <property type="entry name" value="Short-chain dehydrogenase reductase"/>
    <property type="match status" value="1"/>
</dbReference>
<dbReference type="PROSITE" id="PS00061">
    <property type="entry name" value="ADH_SHORT"/>
    <property type="match status" value="1"/>
</dbReference>
<dbReference type="NCBIfam" id="NF009466">
    <property type="entry name" value="PRK12826.1-2"/>
    <property type="match status" value="1"/>
</dbReference>
<sequence>MNKFDLQDQCAVITGGGRGMGLAVAKRLLSSGAKVALWDINDKDLEQAKEALGNEGDVSTHVVDVSNYEQVSQAAQDVVNQFGKISILVNSAGVAGINITLTNYPLDVWRQVQSVNLDGVFHTCRAIVPHMESNQYGRIVNIASVAGKEGNPNASAYSVSKAAVLALTKSLGKELATSNITVNAITPAVIKTEMLADVTQEQIDYMLAKIPMGRMGSVEEIAAMVAWLSSEECSYSTGATFDMSGGRTTY</sequence>
<dbReference type="AlphaFoldDB" id="A0AAV2VLK3"/>
<dbReference type="Gene3D" id="3.40.50.720">
    <property type="entry name" value="NAD(P)-binding Rossmann-like Domain"/>
    <property type="match status" value="1"/>
</dbReference>
<dbReference type="InterPro" id="IPR002347">
    <property type="entry name" value="SDR_fam"/>
</dbReference>
<protein>
    <submittedName>
        <fullName evidence="2">Short-chain dehydrogenase/reductase SDR</fullName>
    </submittedName>
</protein>